<evidence type="ECO:0000256" key="5">
    <source>
        <dbReference type="SAM" id="Phobius"/>
    </source>
</evidence>
<gene>
    <name evidence="6" type="ORF">OCA8868_00204</name>
</gene>
<reference evidence="7" key="1">
    <citation type="submission" date="2017-05" db="EMBL/GenBank/DDBJ databases">
        <authorList>
            <person name="Rodrigo-Torres L."/>
            <person name="Arahal R. D."/>
            <person name="Lucena T."/>
        </authorList>
    </citation>
    <scope>NUCLEOTIDE SEQUENCE [LARGE SCALE GENOMIC DNA]</scope>
    <source>
        <strain evidence="7">CECT 8868</strain>
    </source>
</reference>
<comment type="subcellular location">
    <subcellularLocation>
        <location evidence="1">Membrane</location>
        <topology evidence="1">Multi-pass membrane protein</topology>
    </subcellularLocation>
</comment>
<dbReference type="GO" id="GO:0006457">
    <property type="term" value="P:protein folding"/>
    <property type="evidence" value="ECO:0007669"/>
    <property type="project" value="InterPro"/>
</dbReference>
<proteinExistence type="predicted"/>
<evidence type="ECO:0000256" key="4">
    <source>
        <dbReference type="ARBA" id="ARBA00023136"/>
    </source>
</evidence>
<sequence>MTKSQFILIAAFGSFALLAGAFLFQFSGYAPCQMCLWQRYPHAVAVVIGLLALILTRFQTQLAILGALAALTTGAIGVYHTGVERDWWEGPSSCTGGGGLNLTDPLSTDIAPIVMCDDVVWSLLGLSMASYNALISLVLAGLWIKAALR</sequence>
<protein>
    <submittedName>
        <fullName evidence="6">Disulfide bond formation protein B</fullName>
    </submittedName>
</protein>
<dbReference type="InterPro" id="IPR024199">
    <property type="entry name" value="Uncharacterised_DsbB"/>
</dbReference>
<dbReference type="AlphaFoldDB" id="A0A238JKE2"/>
<dbReference type="EMBL" id="FXYD01000001">
    <property type="protein sequence ID" value="SMX31129.1"/>
    <property type="molecule type" value="Genomic_DNA"/>
</dbReference>
<dbReference type="Pfam" id="PF02600">
    <property type="entry name" value="DsbB"/>
    <property type="match status" value="1"/>
</dbReference>
<evidence type="ECO:0000313" key="6">
    <source>
        <dbReference type="EMBL" id="SMX31129.1"/>
    </source>
</evidence>
<evidence type="ECO:0000313" key="7">
    <source>
        <dbReference type="Proteomes" id="UP000203464"/>
    </source>
</evidence>
<dbReference type="SUPFAM" id="SSF158442">
    <property type="entry name" value="DsbB-like"/>
    <property type="match status" value="1"/>
</dbReference>
<dbReference type="InterPro" id="IPR003752">
    <property type="entry name" value="DiS_bond_form_DsbB/BdbC"/>
</dbReference>
<organism evidence="6 7">
    <name type="scientific">Octadecabacter ascidiaceicola</name>
    <dbReference type="NCBI Taxonomy" id="1655543"/>
    <lineage>
        <taxon>Bacteria</taxon>
        <taxon>Pseudomonadati</taxon>
        <taxon>Pseudomonadota</taxon>
        <taxon>Alphaproteobacteria</taxon>
        <taxon>Rhodobacterales</taxon>
        <taxon>Roseobacteraceae</taxon>
        <taxon>Octadecabacter</taxon>
    </lineage>
</organism>
<evidence type="ECO:0000256" key="1">
    <source>
        <dbReference type="ARBA" id="ARBA00004141"/>
    </source>
</evidence>
<keyword evidence="2 5" id="KW-0812">Transmembrane</keyword>
<dbReference type="GO" id="GO:0015035">
    <property type="term" value="F:protein-disulfide reductase activity"/>
    <property type="evidence" value="ECO:0007669"/>
    <property type="project" value="InterPro"/>
</dbReference>
<dbReference type="GO" id="GO:0016020">
    <property type="term" value="C:membrane"/>
    <property type="evidence" value="ECO:0007669"/>
    <property type="project" value="UniProtKB-SubCell"/>
</dbReference>
<dbReference type="InterPro" id="IPR023380">
    <property type="entry name" value="DsbB-like_sf"/>
</dbReference>
<feature type="transmembrane region" description="Helical" evidence="5">
    <location>
        <begin position="39"/>
        <end position="55"/>
    </location>
</feature>
<keyword evidence="4 5" id="KW-0472">Membrane</keyword>
<dbReference type="OrthoDB" id="9808637at2"/>
<evidence type="ECO:0000256" key="3">
    <source>
        <dbReference type="ARBA" id="ARBA00022989"/>
    </source>
</evidence>
<feature type="transmembrane region" description="Helical" evidence="5">
    <location>
        <begin position="62"/>
        <end position="82"/>
    </location>
</feature>
<keyword evidence="7" id="KW-1185">Reference proteome</keyword>
<accession>A0A238JKE2</accession>
<dbReference type="Proteomes" id="UP000203464">
    <property type="component" value="Unassembled WGS sequence"/>
</dbReference>
<dbReference type="Gene3D" id="1.20.1550.10">
    <property type="entry name" value="DsbB-like"/>
    <property type="match status" value="1"/>
</dbReference>
<evidence type="ECO:0000256" key="2">
    <source>
        <dbReference type="ARBA" id="ARBA00022692"/>
    </source>
</evidence>
<name>A0A238JKE2_9RHOB</name>
<dbReference type="RefSeq" id="WP_093995462.1">
    <property type="nucleotide sequence ID" value="NZ_FXYD01000001.1"/>
</dbReference>
<feature type="transmembrane region" description="Helical" evidence="5">
    <location>
        <begin position="119"/>
        <end position="144"/>
    </location>
</feature>
<keyword evidence="3 5" id="KW-1133">Transmembrane helix</keyword>
<dbReference type="PIRSF" id="PIRSF033913">
    <property type="entry name" value="S-S_format_DsbB"/>
    <property type="match status" value="1"/>
</dbReference>